<evidence type="ECO:0000313" key="3">
    <source>
        <dbReference type="EnsemblPlants" id="PGSC0003DMT400090605"/>
    </source>
</evidence>
<keyword evidence="2" id="KW-1133">Transmembrane helix</keyword>
<dbReference type="InParanoid" id="M1DKR9"/>
<evidence type="ECO:0000313" key="4">
    <source>
        <dbReference type="Proteomes" id="UP000011115"/>
    </source>
</evidence>
<dbReference type="HOGENOM" id="CLU_1191664_0_0_1"/>
<organism evidence="3 4">
    <name type="scientific">Solanum tuberosum</name>
    <name type="common">Potato</name>
    <dbReference type="NCBI Taxonomy" id="4113"/>
    <lineage>
        <taxon>Eukaryota</taxon>
        <taxon>Viridiplantae</taxon>
        <taxon>Streptophyta</taxon>
        <taxon>Embryophyta</taxon>
        <taxon>Tracheophyta</taxon>
        <taxon>Spermatophyta</taxon>
        <taxon>Magnoliopsida</taxon>
        <taxon>eudicotyledons</taxon>
        <taxon>Gunneridae</taxon>
        <taxon>Pentapetalae</taxon>
        <taxon>asterids</taxon>
        <taxon>lamiids</taxon>
        <taxon>Solanales</taxon>
        <taxon>Solanaceae</taxon>
        <taxon>Solanoideae</taxon>
        <taxon>Solaneae</taxon>
        <taxon>Solanum</taxon>
    </lineage>
</organism>
<accession>M1DKR9</accession>
<keyword evidence="2" id="KW-0472">Membrane</keyword>
<keyword evidence="4" id="KW-1185">Reference proteome</keyword>
<keyword evidence="2" id="KW-0812">Transmembrane</keyword>
<dbReference type="Proteomes" id="UP000011115">
    <property type="component" value="Unassembled WGS sequence"/>
</dbReference>
<protein>
    <submittedName>
        <fullName evidence="3">Gag-pol protein</fullName>
    </submittedName>
</protein>
<dbReference type="EnsemblPlants" id="PGSC0003DMT400090605">
    <property type="protein sequence ID" value="PGSC0003DMT400090605"/>
    <property type="gene ID" value="PGSC0003DMG400040176"/>
</dbReference>
<dbReference type="PaxDb" id="4113-PGSC0003DMT400090605"/>
<dbReference type="Gramene" id="PGSC0003DMT400090605">
    <property type="protein sequence ID" value="PGSC0003DMT400090605"/>
    <property type="gene ID" value="PGSC0003DMG400040176"/>
</dbReference>
<proteinExistence type="predicted"/>
<reference evidence="4" key="1">
    <citation type="journal article" date="2011" name="Nature">
        <title>Genome sequence and analysis of the tuber crop potato.</title>
        <authorList>
            <consortium name="The Potato Genome Sequencing Consortium"/>
        </authorList>
    </citation>
    <scope>NUCLEOTIDE SEQUENCE [LARGE SCALE GENOMIC DNA]</scope>
    <source>
        <strain evidence="4">cv. DM1-3 516 R44</strain>
    </source>
</reference>
<sequence>MRQYLKGCSDVPAPKFNKDRLPNPKSQRGGGSGSSILSCQKCGNSNSRKCLAGMDGGFGYGKNGHKMIIFLLLASTEGIDHKGSPNLVTDMWKVFHLDVYAFLDPGATFSFVSPYVAMRFDVGSKILSNPLLCLMLVILLLLNCRTQLVTFQVLNEPIFELKGGNSASKGHFISCLKARKMISKVSSPDPCDLLLLLLSLRLSIHREVAAYHSSGPLLFILLHALFYSRDKDF</sequence>
<feature type="transmembrane region" description="Helical" evidence="2">
    <location>
        <begin position="208"/>
        <end position="227"/>
    </location>
</feature>
<evidence type="ECO:0000256" key="2">
    <source>
        <dbReference type="SAM" id="Phobius"/>
    </source>
</evidence>
<feature type="transmembrane region" description="Helical" evidence="2">
    <location>
        <begin position="126"/>
        <end position="142"/>
    </location>
</feature>
<reference evidence="3" key="2">
    <citation type="submission" date="2015-06" db="UniProtKB">
        <authorList>
            <consortium name="EnsemblPlants"/>
        </authorList>
    </citation>
    <scope>IDENTIFICATION</scope>
    <source>
        <strain evidence="3">DM1-3 516 R44</strain>
    </source>
</reference>
<name>M1DKR9_SOLTU</name>
<dbReference type="AlphaFoldDB" id="M1DKR9"/>
<evidence type="ECO:0000256" key="1">
    <source>
        <dbReference type="SAM" id="MobiDB-lite"/>
    </source>
</evidence>
<feature type="region of interest" description="Disordered" evidence="1">
    <location>
        <begin position="1"/>
        <end position="36"/>
    </location>
</feature>